<comment type="caution">
    <text evidence="1">The sequence shown here is derived from an EMBL/GenBank/DDBJ whole genome shotgun (WGS) entry which is preliminary data.</text>
</comment>
<dbReference type="Proteomes" id="UP001215280">
    <property type="component" value="Unassembled WGS sequence"/>
</dbReference>
<reference evidence="1" key="1">
    <citation type="submission" date="2023-03" db="EMBL/GenBank/DDBJ databases">
        <title>Massive genome expansion in bonnet fungi (Mycena s.s.) driven by repeated elements and novel gene families across ecological guilds.</title>
        <authorList>
            <consortium name="Lawrence Berkeley National Laboratory"/>
            <person name="Harder C.B."/>
            <person name="Miyauchi S."/>
            <person name="Viragh M."/>
            <person name="Kuo A."/>
            <person name="Thoen E."/>
            <person name="Andreopoulos B."/>
            <person name="Lu D."/>
            <person name="Skrede I."/>
            <person name="Drula E."/>
            <person name="Henrissat B."/>
            <person name="Morin E."/>
            <person name="Kohler A."/>
            <person name="Barry K."/>
            <person name="LaButti K."/>
            <person name="Morin E."/>
            <person name="Salamov A."/>
            <person name="Lipzen A."/>
            <person name="Mereny Z."/>
            <person name="Hegedus B."/>
            <person name="Baldrian P."/>
            <person name="Stursova M."/>
            <person name="Weitz H."/>
            <person name="Taylor A."/>
            <person name="Grigoriev I.V."/>
            <person name="Nagy L.G."/>
            <person name="Martin F."/>
            <person name="Kauserud H."/>
        </authorList>
    </citation>
    <scope>NUCLEOTIDE SEQUENCE</scope>
    <source>
        <strain evidence="1">CBHHK188m</strain>
    </source>
</reference>
<sequence length="274" mass="29216">MTRSASSSYFQLPRTLVRPSFTEVSRTALLAASPELGNVSVEFIRKNLLATSPQMISGTSALSQSHLPTALPKSSLPPYLTVPFFPPQDCGHPSYPTHALAISNASPSGPVDMHDMHLIFPIHALVLAAHCSKLPQLPPPAPRAAASVHLPVLPLALPSAPAFSILLAFMYAHRLDAVLSALFPVPPPFLRKLTHKTVRAALQSGADLHLLSAHLCTASGASVQVLMTHTAHVKELWQDMVALGIDDAALWDTVELAYEIVLGALNLAVMAPPK</sequence>
<proteinExistence type="predicted"/>
<organism evidence="1 2">
    <name type="scientific">Mycena maculata</name>
    <dbReference type="NCBI Taxonomy" id="230809"/>
    <lineage>
        <taxon>Eukaryota</taxon>
        <taxon>Fungi</taxon>
        <taxon>Dikarya</taxon>
        <taxon>Basidiomycota</taxon>
        <taxon>Agaricomycotina</taxon>
        <taxon>Agaricomycetes</taxon>
        <taxon>Agaricomycetidae</taxon>
        <taxon>Agaricales</taxon>
        <taxon>Marasmiineae</taxon>
        <taxon>Mycenaceae</taxon>
        <taxon>Mycena</taxon>
    </lineage>
</organism>
<accession>A0AAD7I7G2</accession>
<dbReference type="AlphaFoldDB" id="A0AAD7I7G2"/>
<evidence type="ECO:0000313" key="1">
    <source>
        <dbReference type="EMBL" id="KAJ7736785.1"/>
    </source>
</evidence>
<protein>
    <submittedName>
        <fullName evidence="1">Uncharacterized protein</fullName>
    </submittedName>
</protein>
<dbReference type="EMBL" id="JARJLG010000147">
    <property type="protein sequence ID" value="KAJ7736785.1"/>
    <property type="molecule type" value="Genomic_DNA"/>
</dbReference>
<keyword evidence="2" id="KW-1185">Reference proteome</keyword>
<gene>
    <name evidence="1" type="ORF">DFH07DRAFT_927754</name>
</gene>
<name>A0AAD7I7G2_9AGAR</name>
<evidence type="ECO:0000313" key="2">
    <source>
        <dbReference type="Proteomes" id="UP001215280"/>
    </source>
</evidence>